<dbReference type="InterPro" id="IPR032295">
    <property type="entry name" value="DUF4842"/>
</dbReference>
<evidence type="ECO:0000259" key="2">
    <source>
        <dbReference type="Pfam" id="PF16130"/>
    </source>
</evidence>
<gene>
    <name evidence="3" type="ORF">SAMN04487900_10769</name>
</gene>
<feature type="domain" description="DUF4842" evidence="2">
    <location>
        <begin position="610"/>
        <end position="653"/>
    </location>
</feature>
<comment type="caution">
    <text evidence="3">The sequence shown here is derived from an EMBL/GenBank/DDBJ whole genome shotgun (WGS) entry which is preliminary data.</text>
</comment>
<dbReference type="OrthoDB" id="1204817at2"/>
<keyword evidence="1" id="KW-0732">Signal</keyword>
<protein>
    <submittedName>
        <fullName evidence="3">LruC domain-containing protein</fullName>
    </submittedName>
</protein>
<dbReference type="RefSeq" id="WP_091853128.1">
    <property type="nucleotide sequence ID" value="NZ_FNIW01000007.1"/>
</dbReference>
<accession>A0A1H0G3B6</accession>
<dbReference type="AlphaFoldDB" id="A0A1H0G3B6"/>
<evidence type="ECO:0000313" key="3">
    <source>
        <dbReference type="EMBL" id="SDO01219.1"/>
    </source>
</evidence>
<dbReference type="Pfam" id="PF16130">
    <property type="entry name" value="DUF4842"/>
    <property type="match status" value="1"/>
</dbReference>
<name>A0A1H0G3B6_9BACT</name>
<dbReference type="PROSITE" id="PS51257">
    <property type="entry name" value="PROKAR_LIPOPROTEIN"/>
    <property type="match status" value="1"/>
</dbReference>
<reference evidence="4" key="1">
    <citation type="submission" date="2016-10" db="EMBL/GenBank/DDBJ databases">
        <authorList>
            <person name="de Groot N.N."/>
        </authorList>
    </citation>
    <scope>NUCLEOTIDE SEQUENCE [LARGE SCALE GENOMIC DNA]</scope>
    <source>
        <strain evidence="4">BP1-145</strain>
    </source>
</reference>
<dbReference type="Proteomes" id="UP000199134">
    <property type="component" value="Unassembled WGS sequence"/>
</dbReference>
<proteinExistence type="predicted"/>
<feature type="chain" id="PRO_5011586594" evidence="1">
    <location>
        <begin position="21"/>
        <end position="669"/>
    </location>
</feature>
<evidence type="ECO:0000256" key="1">
    <source>
        <dbReference type="SAM" id="SignalP"/>
    </source>
</evidence>
<dbReference type="EMBL" id="FNIW01000007">
    <property type="protein sequence ID" value="SDO01219.1"/>
    <property type="molecule type" value="Genomic_DNA"/>
</dbReference>
<feature type="signal peptide" evidence="1">
    <location>
        <begin position="1"/>
        <end position="20"/>
    </location>
</feature>
<evidence type="ECO:0000313" key="4">
    <source>
        <dbReference type="Proteomes" id="UP000199134"/>
    </source>
</evidence>
<organism evidence="3 4">
    <name type="scientific">Prevotella communis</name>
    <dbReference type="NCBI Taxonomy" id="2913614"/>
    <lineage>
        <taxon>Bacteria</taxon>
        <taxon>Pseudomonadati</taxon>
        <taxon>Bacteroidota</taxon>
        <taxon>Bacteroidia</taxon>
        <taxon>Bacteroidales</taxon>
        <taxon>Prevotellaceae</taxon>
        <taxon>Prevotella</taxon>
    </lineage>
</organism>
<sequence>MKKSITLAMLSALILTSCMKMDTTDNLPPQPNESEEAIANFEQRYGVKIDSNQDWNSTVSSEVKITANANLNDIVKVQILTESPFLNNEAKVLNEAQVQKGATVKLTYSIPNIYKQLIAACIDSKGVYFIQVFDVGQESVSFPQANASSRRAAKSEAPTFDKIKLGAPQKSLNTQRAESNDAKYDAWNNSNWSDQMWAPVDQDFDNGWRMDICVENGNKINNRGVIFRDGIADFAEGELENVKAILNVFLQKYASADKKIKKNNLPAIRNSAYFKTDNNYFETDGNPVTLIPIQAFTDDFKQNHIYYYYFRPEDIPSGMSEVDYIKQLPKYKAIQVERIQTTVEKNDSAIYHRREFLLPFYEEAPFKGEVKASATFPAGYKIGFLNQKCQNGTDISNNKYGCTYGDGRLNEEVNHFGDFKKAMDKSLGGETEEGMTYTDPRIATFTANGKTYMCFEEGVDCNFTDMVIEVGGGLIQIDEKPQPEAEAYTMCFEDRPQTADYDMNDVVLRTTRLGEDKIQLSIIACGAYDAIVLGGIQGSEEKGFNGKEVHELFGYKYDQKVFINTEKNAVYIEPVTEIVTVEKNLSMEDFLKSIYIENRTTGKTIKVPEKGEAPNAIILPINFRYPLERKSITDAYPDFLSWAVNMNVNKDWYLYWEEDFIYPDKFSNQ</sequence>